<proteinExistence type="predicted"/>
<accession>A0ABV3QLM0</accession>
<reference evidence="2 3" key="1">
    <citation type="submission" date="2024-06" db="EMBL/GenBank/DDBJ databases">
        <authorList>
            <person name="Woo H."/>
        </authorList>
    </citation>
    <scope>NUCLEOTIDE SEQUENCE [LARGE SCALE GENOMIC DNA]</scope>
    <source>
        <strain evidence="2 3">S2-g</strain>
    </source>
</reference>
<gene>
    <name evidence="2" type="ORF">ABQJ56_04640</name>
</gene>
<evidence type="ECO:0000313" key="3">
    <source>
        <dbReference type="Proteomes" id="UP001556170"/>
    </source>
</evidence>
<dbReference type="PIRSF" id="PIRSF034888">
    <property type="entry name" value="P-loop_UCP034888"/>
    <property type="match status" value="1"/>
</dbReference>
<dbReference type="InterPro" id="IPR041685">
    <property type="entry name" value="AAA_GajA/Old/RecF-like"/>
</dbReference>
<dbReference type="InterPro" id="IPR051396">
    <property type="entry name" value="Bact_Antivir_Def_Nuclease"/>
</dbReference>
<comment type="caution">
    <text evidence="2">The sequence shown here is derived from an EMBL/GenBank/DDBJ whole genome shotgun (WGS) entry which is preliminary data.</text>
</comment>
<dbReference type="PANTHER" id="PTHR43581">
    <property type="entry name" value="ATP/GTP PHOSPHATASE"/>
    <property type="match status" value="1"/>
</dbReference>
<organism evidence="2 3">
    <name type="scientific">Rhodanobacter geophilus</name>
    <dbReference type="NCBI Taxonomy" id="3162488"/>
    <lineage>
        <taxon>Bacteria</taxon>
        <taxon>Pseudomonadati</taxon>
        <taxon>Pseudomonadota</taxon>
        <taxon>Gammaproteobacteria</taxon>
        <taxon>Lysobacterales</taxon>
        <taxon>Rhodanobacteraceae</taxon>
        <taxon>Rhodanobacter</taxon>
    </lineage>
</organism>
<dbReference type="InterPro" id="IPR014592">
    <property type="entry name" value="P-loop_UCP034888"/>
</dbReference>
<dbReference type="SUPFAM" id="SSF52540">
    <property type="entry name" value="P-loop containing nucleoside triphosphate hydrolases"/>
    <property type="match status" value="1"/>
</dbReference>
<dbReference type="RefSeq" id="WP_367843818.1">
    <property type="nucleotide sequence ID" value="NZ_JBFOHL010000003.1"/>
</dbReference>
<dbReference type="EMBL" id="JBFOHL010000003">
    <property type="protein sequence ID" value="MEW9623508.1"/>
    <property type="molecule type" value="Genomic_DNA"/>
</dbReference>
<dbReference type="PANTHER" id="PTHR43581:SF2">
    <property type="entry name" value="EXCINUCLEASE ATPASE SUBUNIT"/>
    <property type="match status" value="1"/>
</dbReference>
<dbReference type="InterPro" id="IPR027417">
    <property type="entry name" value="P-loop_NTPase"/>
</dbReference>
<dbReference type="Proteomes" id="UP001556170">
    <property type="component" value="Unassembled WGS sequence"/>
</dbReference>
<dbReference type="Pfam" id="PF13175">
    <property type="entry name" value="AAA_15"/>
    <property type="match status" value="1"/>
</dbReference>
<evidence type="ECO:0000313" key="2">
    <source>
        <dbReference type="EMBL" id="MEW9623508.1"/>
    </source>
</evidence>
<feature type="domain" description="Endonuclease GajA/Old nuclease/RecF-like AAA" evidence="1">
    <location>
        <begin position="5"/>
        <end position="369"/>
    </location>
</feature>
<protein>
    <submittedName>
        <fullName evidence="2">AAA family ATPase</fullName>
    </submittedName>
</protein>
<sequence length="433" mass="48753">MTTYIYADNYRGFRNTLIPIERVNFLVGENSSGKSSFLLLLETMAQLNFWGFEPRFGAPEHNEHHFLDLVSVSSSDKKNFTVGAILIPSHSNQKIHGMFVTYSSLDGRPVPSKVSIAEGGTIRSVAGSFYTRKKGDTFKCASKKFNAATLSKSPEHIANSFAKFHISSKSGNDIINDHFGEPTLIRFKDRLYENPKFDPGNFEIKAPDFVEGFVEIAPIRSRPKRTYDSPQTSYSSEGAHTPYVIRRRLKSSATAKSFKSFMDYAGKGSGLFSSIEIKEYSDEPRAPFEVNISLDKSPLSLDTVGYGVSQSLPVIVEAFIRPKKSTFSIQQPEVHLHPRAQAMLGDLIAQLARSDAKKFFIETHSDFLIDRFRINIKKHQKESSNFSSQILYFQHSSGTNTVYPIKIERDGSIGKSQPSEYREFFIRESLSLL</sequence>
<evidence type="ECO:0000259" key="1">
    <source>
        <dbReference type="Pfam" id="PF13175"/>
    </source>
</evidence>
<name>A0ABV3QLM0_9GAMM</name>
<keyword evidence="3" id="KW-1185">Reference proteome</keyword>